<evidence type="ECO:0000256" key="3">
    <source>
        <dbReference type="ARBA" id="ARBA00008480"/>
    </source>
</evidence>
<dbReference type="UniPathway" id="UPA00056">
    <property type="reaction ID" value="UER00095"/>
</dbReference>
<comment type="function">
    <text evidence="9">Involved in the biosynthesis of isopentenyl diphosphate (IPP) and dimethylallyl diphosphate (DMAPP), two major building blocks of isoprenoid compounds. Catalyzes the conversion of 4-diphosphocytidyl-2-C-methyl-D-erythritol 2-phosphate (CDP-ME2P) to 2-C-methyl-D-erythritol 2,4-cyclodiphosphate (ME-CPP) with a corresponding release of cytidine 5-monophosphate (CMP).</text>
</comment>
<accession>J3TGP7</accession>
<dbReference type="PROSITE" id="PS01350">
    <property type="entry name" value="ISPF"/>
    <property type="match status" value="1"/>
</dbReference>
<dbReference type="Gene3D" id="3.30.1330.50">
    <property type="entry name" value="2-C-methyl-D-erythritol 2,4-cyclodiphosphate synthase"/>
    <property type="match status" value="1"/>
</dbReference>
<proteinExistence type="inferred from homology"/>
<dbReference type="HOGENOM" id="CLU_084630_2_0_6"/>
<dbReference type="GO" id="GO:0008685">
    <property type="term" value="F:2-C-methyl-D-erythritol 2,4-cyclodiphosphate synthase activity"/>
    <property type="evidence" value="ECO:0007669"/>
    <property type="project" value="UniProtKB-UniRule"/>
</dbReference>
<evidence type="ECO:0000256" key="9">
    <source>
        <dbReference type="HAMAP-Rule" id="MF_00107"/>
    </source>
</evidence>
<dbReference type="GO" id="GO:0046872">
    <property type="term" value="F:metal ion binding"/>
    <property type="evidence" value="ECO:0007669"/>
    <property type="project" value="UniProtKB-KW"/>
</dbReference>
<name>J3TGP7_9ENTR</name>
<evidence type="ECO:0000256" key="1">
    <source>
        <dbReference type="ARBA" id="ARBA00000200"/>
    </source>
</evidence>
<comment type="pathway">
    <text evidence="2 9">Isoprenoid biosynthesis; isopentenyl diphosphate biosynthesis via DXP pathway; isopentenyl diphosphate from 1-deoxy-D-xylulose 5-phosphate: step 4/6.</text>
</comment>
<dbReference type="EMBL" id="CP003547">
    <property type="protein sequence ID" value="AFP85662.1"/>
    <property type="molecule type" value="Genomic_DNA"/>
</dbReference>
<comment type="similarity">
    <text evidence="3 9 10">Belongs to the IspF family.</text>
</comment>
<evidence type="ECO:0000256" key="10">
    <source>
        <dbReference type="RuleBase" id="RU004395"/>
    </source>
</evidence>
<dbReference type="EC" id="4.6.1.12" evidence="5 9"/>
<dbReference type="FunFam" id="3.30.1330.50:FF:000001">
    <property type="entry name" value="2-C-methyl-D-erythritol 2,4-cyclodiphosphate synthase"/>
    <property type="match status" value="1"/>
</dbReference>
<dbReference type="NCBIfam" id="TIGR00151">
    <property type="entry name" value="ispF"/>
    <property type="match status" value="1"/>
</dbReference>
<feature type="domain" description="2-C-methyl-D-erythritol 2,4-cyclodiphosphate synthase" evidence="11">
    <location>
        <begin position="1"/>
        <end position="154"/>
    </location>
</feature>
<feature type="binding site" evidence="9">
    <location>
        <begin position="34"/>
        <end position="35"/>
    </location>
    <ligand>
        <name>4-CDP-2-C-methyl-D-erythritol 2-phosphate</name>
        <dbReference type="ChEBI" id="CHEBI:57919"/>
    </ligand>
</feature>
<protein>
    <recommendedName>
        <fullName evidence="5 9">2-C-methyl-D-erythritol 2,4-cyclodiphosphate synthase</fullName>
        <shortName evidence="9">MECDP-synthase</shortName>
        <shortName evidence="9">MECPP-synthase</shortName>
        <shortName evidence="9">MECPS</shortName>
        <ecNumber evidence="5 9">4.6.1.12</ecNumber>
    </recommendedName>
</protein>
<comment type="subunit">
    <text evidence="4 9">Homotrimer.</text>
</comment>
<evidence type="ECO:0000256" key="7">
    <source>
        <dbReference type="ARBA" id="ARBA00023229"/>
    </source>
</evidence>
<feature type="binding site" evidence="9">
    <location>
        <begin position="132"/>
        <end position="135"/>
    </location>
    <ligand>
        <name>4-CDP-2-C-methyl-D-erythritol 2-phosphate</name>
        <dbReference type="ChEBI" id="CHEBI:57919"/>
    </ligand>
</feature>
<evidence type="ECO:0000256" key="8">
    <source>
        <dbReference type="ARBA" id="ARBA00023239"/>
    </source>
</evidence>
<feature type="binding site" evidence="9">
    <location>
        <begin position="56"/>
        <end position="58"/>
    </location>
    <ligand>
        <name>4-CDP-2-C-methyl-D-erythritol 2-phosphate</name>
        <dbReference type="ChEBI" id="CHEBI:57919"/>
    </ligand>
</feature>
<feature type="binding site" evidence="9">
    <location>
        <begin position="61"/>
        <end position="65"/>
    </location>
    <ligand>
        <name>4-CDP-2-C-methyl-D-erythritol 2-phosphate</name>
        <dbReference type="ChEBI" id="CHEBI:57919"/>
    </ligand>
</feature>
<dbReference type="InterPro" id="IPR036571">
    <property type="entry name" value="MECDP_synthase_sf"/>
</dbReference>
<dbReference type="PANTHER" id="PTHR43181:SF1">
    <property type="entry name" value="2-C-METHYL-D-ERYTHRITOL 2,4-CYCLODIPHOSPHATE SYNTHASE, CHLOROPLASTIC"/>
    <property type="match status" value="1"/>
</dbReference>
<feature type="binding site" evidence="9">
    <location>
        <position position="142"/>
    </location>
    <ligand>
        <name>4-CDP-2-C-methyl-D-erythritol 2-phosphate</name>
        <dbReference type="ChEBI" id="CHEBI:57919"/>
    </ligand>
</feature>
<dbReference type="AlphaFoldDB" id="J3TGP7"/>
<feature type="binding site" evidence="9">
    <location>
        <position position="139"/>
    </location>
    <ligand>
        <name>4-CDP-2-C-methyl-D-erythritol 2-phosphate</name>
        <dbReference type="ChEBI" id="CHEBI:57919"/>
    </ligand>
</feature>
<gene>
    <name evidence="9" type="primary">ispF</name>
    <name evidence="12" type="ORF">A35E_00366</name>
</gene>
<dbReference type="Proteomes" id="UP000003937">
    <property type="component" value="Chromosome"/>
</dbReference>
<dbReference type="Pfam" id="PF02542">
    <property type="entry name" value="YgbB"/>
    <property type="match status" value="1"/>
</dbReference>
<comment type="catalytic activity">
    <reaction evidence="1 9 10">
        <text>4-CDP-2-C-methyl-D-erythritol 2-phosphate = 2-C-methyl-D-erythritol 2,4-cyclic diphosphate + CMP</text>
        <dbReference type="Rhea" id="RHEA:23864"/>
        <dbReference type="ChEBI" id="CHEBI:57919"/>
        <dbReference type="ChEBI" id="CHEBI:58483"/>
        <dbReference type="ChEBI" id="CHEBI:60377"/>
        <dbReference type="EC" id="4.6.1.12"/>
    </reaction>
</comment>
<feature type="binding site" evidence="9">
    <location>
        <position position="8"/>
    </location>
    <ligand>
        <name>a divalent metal cation</name>
        <dbReference type="ChEBI" id="CHEBI:60240"/>
    </ligand>
</feature>
<dbReference type="STRING" id="134287.A35E_00366"/>
<dbReference type="GO" id="GO:0019288">
    <property type="term" value="P:isopentenyl diphosphate biosynthetic process, methylerythritol 4-phosphate pathway"/>
    <property type="evidence" value="ECO:0007669"/>
    <property type="project" value="UniProtKB-UniRule"/>
</dbReference>
<evidence type="ECO:0000313" key="12">
    <source>
        <dbReference type="EMBL" id="AFP85662.1"/>
    </source>
</evidence>
<evidence type="ECO:0000256" key="4">
    <source>
        <dbReference type="ARBA" id="ARBA00011233"/>
    </source>
</evidence>
<evidence type="ECO:0000256" key="5">
    <source>
        <dbReference type="ARBA" id="ARBA00012579"/>
    </source>
</evidence>
<dbReference type="KEGG" id="sehc:A35E_00366"/>
<evidence type="ECO:0000259" key="11">
    <source>
        <dbReference type="Pfam" id="PF02542"/>
    </source>
</evidence>
<reference evidence="12 13" key="1">
    <citation type="journal article" date="2012" name="Mol. Biol. Evol.">
        <title>Genome reduction and co-evolution between the primary and secondary bacterial symbionts of psyllids.</title>
        <authorList>
            <person name="Sloan D.B."/>
            <person name="Moran N.A."/>
        </authorList>
    </citation>
    <scope>NUCLEOTIDE SEQUENCE [LARGE SCALE GENOMIC DNA]</scope>
    <source>
        <strain evidence="12">Hcub_S</strain>
    </source>
</reference>
<keyword evidence="6 9" id="KW-0479">Metal-binding</keyword>
<feature type="binding site" evidence="9">
    <location>
        <begin position="8"/>
        <end position="10"/>
    </location>
    <ligand>
        <name>4-CDP-2-C-methyl-D-erythritol 2-phosphate</name>
        <dbReference type="ChEBI" id="CHEBI:57919"/>
    </ligand>
</feature>
<evidence type="ECO:0000256" key="2">
    <source>
        <dbReference type="ARBA" id="ARBA00004709"/>
    </source>
</evidence>
<evidence type="ECO:0000313" key="13">
    <source>
        <dbReference type="Proteomes" id="UP000003937"/>
    </source>
</evidence>
<dbReference type="PATRIC" id="fig|134287.3.peg.345"/>
<comment type="cofactor">
    <cofactor evidence="9">
        <name>a divalent metal cation</name>
        <dbReference type="ChEBI" id="CHEBI:60240"/>
    </cofactor>
    <text evidence="9">Binds 1 divalent metal cation per subunit.</text>
</comment>
<organism evidence="12 13">
    <name type="scientific">secondary endosymbiont of Heteropsylla cubana</name>
    <dbReference type="NCBI Taxonomy" id="134287"/>
    <lineage>
        <taxon>Bacteria</taxon>
        <taxon>Pseudomonadati</taxon>
        <taxon>Pseudomonadota</taxon>
        <taxon>Gammaproteobacteria</taxon>
        <taxon>Enterobacterales</taxon>
        <taxon>Enterobacteriaceae</taxon>
        <taxon>aphid secondary symbionts</taxon>
    </lineage>
</organism>
<dbReference type="InterPro" id="IPR020555">
    <property type="entry name" value="MECDP_synthase_CS"/>
</dbReference>
<dbReference type="CDD" id="cd00554">
    <property type="entry name" value="MECDP_synthase"/>
    <property type="match status" value="1"/>
</dbReference>
<dbReference type="SUPFAM" id="SSF69765">
    <property type="entry name" value="IpsF-like"/>
    <property type="match status" value="1"/>
</dbReference>
<dbReference type="InterPro" id="IPR003526">
    <property type="entry name" value="MECDP_synthase"/>
</dbReference>
<dbReference type="RefSeq" id="WP_014888959.1">
    <property type="nucleotide sequence ID" value="NC_018420.1"/>
</dbReference>
<dbReference type="PANTHER" id="PTHR43181">
    <property type="entry name" value="2-C-METHYL-D-ERYTHRITOL 2,4-CYCLODIPHOSPHATE SYNTHASE, CHLOROPLASTIC"/>
    <property type="match status" value="1"/>
</dbReference>
<feature type="site" description="Transition state stabilizer" evidence="9">
    <location>
        <position position="34"/>
    </location>
</feature>
<keyword evidence="8 9" id="KW-0456">Lyase</keyword>
<dbReference type="OrthoDB" id="9804336at2"/>
<sequence length="167" mass="18248">MRIGHGFDVHKFGGDNPLIICGVHISESHGLLAHSDGDIALHATIDALLGAAALGDIGTHFSDNNPAFKGSNSRMLLRKIWKKISDKDYHLGNLDITLIAQFPKITPYIHQMRLNVSQDLNCHITNINIKATTTEQLGFIGRGEGIACEAVTLLLKAYNNKIVDKLI</sequence>
<feature type="binding site" evidence="9">
    <location>
        <position position="10"/>
    </location>
    <ligand>
        <name>a divalent metal cation</name>
        <dbReference type="ChEBI" id="CHEBI:60240"/>
    </ligand>
</feature>
<feature type="binding site" evidence="9">
    <location>
        <position position="42"/>
    </location>
    <ligand>
        <name>a divalent metal cation</name>
        <dbReference type="ChEBI" id="CHEBI:60240"/>
    </ligand>
</feature>
<dbReference type="GO" id="GO:0016114">
    <property type="term" value="P:terpenoid biosynthetic process"/>
    <property type="evidence" value="ECO:0007669"/>
    <property type="project" value="InterPro"/>
</dbReference>
<keyword evidence="7 9" id="KW-0414">Isoprene biosynthesis</keyword>
<keyword evidence="13" id="KW-1185">Reference proteome</keyword>
<evidence type="ECO:0000256" key="6">
    <source>
        <dbReference type="ARBA" id="ARBA00022723"/>
    </source>
</evidence>
<dbReference type="HAMAP" id="MF_00107">
    <property type="entry name" value="IspF"/>
    <property type="match status" value="1"/>
</dbReference>
<comment type="caution">
    <text evidence="9">Lacks conserved residue(s) required for the propagation of feature annotation.</text>
</comment>
<feature type="site" description="Transition state stabilizer" evidence="9">
    <location>
        <position position="133"/>
    </location>
</feature>